<organism evidence="2 3">
    <name type="scientific">Phyllobacterium phragmitis</name>
    <dbReference type="NCBI Taxonomy" id="2670329"/>
    <lineage>
        <taxon>Bacteria</taxon>
        <taxon>Pseudomonadati</taxon>
        <taxon>Pseudomonadota</taxon>
        <taxon>Alphaproteobacteria</taxon>
        <taxon>Hyphomicrobiales</taxon>
        <taxon>Phyllobacteriaceae</taxon>
        <taxon>Phyllobacterium</taxon>
    </lineage>
</organism>
<name>A0ABQ0H2C8_9HYPH</name>
<dbReference type="EMBL" id="BAAFZP010000001">
    <property type="protein sequence ID" value="GAB1583063.1"/>
    <property type="molecule type" value="Genomic_DNA"/>
</dbReference>
<dbReference type="RefSeq" id="WP_407865578.1">
    <property type="nucleotide sequence ID" value="NZ_BAAFZP010000001.1"/>
</dbReference>
<accession>A0ABQ0H2C8</accession>
<reference evidence="2 3" key="1">
    <citation type="submission" date="2024-10" db="EMBL/GenBank/DDBJ databases">
        <title>Isolation, draft genome sequencing and identification of Phyllobacterium sp. NSA23, isolated from leaf soil.</title>
        <authorList>
            <person name="Akita H."/>
        </authorList>
    </citation>
    <scope>NUCLEOTIDE SEQUENCE [LARGE SCALE GENOMIC DNA]</scope>
    <source>
        <strain evidence="2 3">NSA23</strain>
    </source>
</reference>
<evidence type="ECO:0008006" key="4">
    <source>
        <dbReference type="Google" id="ProtNLM"/>
    </source>
</evidence>
<evidence type="ECO:0000313" key="2">
    <source>
        <dbReference type="EMBL" id="GAB1583063.1"/>
    </source>
</evidence>
<feature type="transmembrane region" description="Helical" evidence="1">
    <location>
        <begin position="80"/>
        <end position="105"/>
    </location>
</feature>
<feature type="transmembrane region" description="Helical" evidence="1">
    <location>
        <begin position="255"/>
        <end position="273"/>
    </location>
</feature>
<feature type="transmembrane region" description="Helical" evidence="1">
    <location>
        <begin position="189"/>
        <end position="211"/>
    </location>
</feature>
<keyword evidence="1" id="KW-0812">Transmembrane</keyword>
<sequence length="446" mass="47925">MMGAAISRWTMSYFAAALAFLIAAEGLMVAGYGFPAAPVEAPETLVLVHVVTIGWLSLLICGALFQFVPVLVARPLSAPALVLPAFTLLLTGLGCLLGGFLRLAGALDVDLPLLACAGILLPAGFALVIRVMAGMLWVGQPLTLPARFVAVGLASLVVVALLGASLAFILSGLMPFDPMVELKARILPIHAAAGFGGWLGFTAIGVSYRLLPMFMLSPESERVTGYCVWWSGSAALLLIILFLPISLFSPDGADLVITAACLLAYLTLGLYAADLVFFYRHRKRRKIELNSKAAFGMLYLAALMAAVLVLNGTLEEHAGALIYLIVFGWLTGLGLSQLYKIVPFLTWLECYGPVMGRQPTPRVQDMVVEKRDMPWFAVYFLGVLACTTALLANHPTLFRVLALMPLMATIAIVVELIGVRRLSNIAADRRLPAGAIRPRLFMPRVL</sequence>
<feature type="transmembrane region" description="Helical" evidence="1">
    <location>
        <begin position="46"/>
        <end position="68"/>
    </location>
</feature>
<feature type="transmembrane region" description="Helical" evidence="1">
    <location>
        <begin position="148"/>
        <end position="169"/>
    </location>
</feature>
<gene>
    <name evidence="2" type="ORF">PPNSA23_30060</name>
</gene>
<feature type="transmembrane region" description="Helical" evidence="1">
    <location>
        <begin position="398"/>
        <end position="419"/>
    </location>
</feature>
<feature type="transmembrane region" description="Helical" evidence="1">
    <location>
        <begin position="12"/>
        <end position="34"/>
    </location>
</feature>
<proteinExistence type="predicted"/>
<feature type="transmembrane region" description="Helical" evidence="1">
    <location>
        <begin position="111"/>
        <end position="136"/>
    </location>
</feature>
<protein>
    <recommendedName>
        <fullName evidence="4">Permease</fullName>
    </recommendedName>
</protein>
<feature type="transmembrane region" description="Helical" evidence="1">
    <location>
        <begin position="223"/>
        <end position="243"/>
    </location>
</feature>
<keyword evidence="3" id="KW-1185">Reference proteome</keyword>
<feature type="transmembrane region" description="Helical" evidence="1">
    <location>
        <begin position="294"/>
        <end position="314"/>
    </location>
</feature>
<dbReference type="Gene3D" id="1.20.210.10">
    <property type="entry name" value="Cytochrome c oxidase-like, subunit I domain"/>
    <property type="match status" value="1"/>
</dbReference>
<evidence type="ECO:0000313" key="3">
    <source>
        <dbReference type="Proteomes" id="UP001628091"/>
    </source>
</evidence>
<keyword evidence="1" id="KW-1133">Transmembrane helix</keyword>
<dbReference type="InterPro" id="IPR036927">
    <property type="entry name" value="Cyt_c_oxase-like_su1_sf"/>
</dbReference>
<comment type="caution">
    <text evidence="2">The sequence shown here is derived from an EMBL/GenBank/DDBJ whole genome shotgun (WGS) entry which is preliminary data.</text>
</comment>
<feature type="transmembrane region" description="Helical" evidence="1">
    <location>
        <begin position="373"/>
        <end position="392"/>
    </location>
</feature>
<evidence type="ECO:0000256" key="1">
    <source>
        <dbReference type="SAM" id="Phobius"/>
    </source>
</evidence>
<dbReference type="Proteomes" id="UP001628091">
    <property type="component" value="Unassembled WGS sequence"/>
</dbReference>
<keyword evidence="1" id="KW-0472">Membrane</keyword>
<feature type="transmembrane region" description="Helical" evidence="1">
    <location>
        <begin position="320"/>
        <end position="339"/>
    </location>
</feature>